<sequence>MNSVEDTAQTMFATQTVKGIVQQATSIIINKAIYGNYGKNHNVVTETAQQSVQQKSNNVNELSSNIKLTGQFTDIAYADTDKITEKAISVLCNGDEKLLNNVMDTYNNAVNDGLLKREWSKAESDVIYTLTDKGKELVNSEDFKKQLEKNIKNTLYNENFKNTAVVEFTGTKDDVNVFRYVDTLNIKSFDNNPVMKKMFDMLKKYEFISVDENGNAKPTDKLNTYFAQQDRKGIKTNLKITKVTPDNMQQAADKIQKAKQAAQATKKNAEVATKAAKTTVNAAAKTGAATATAGVSIAVDISKKGFELLKKSSNSFSTQNHINKS</sequence>
<organism evidence="2 3">
    <name type="scientific">Ruminococcus bromii</name>
    <dbReference type="NCBI Taxonomy" id="40518"/>
    <lineage>
        <taxon>Bacteria</taxon>
        <taxon>Bacillati</taxon>
        <taxon>Bacillota</taxon>
        <taxon>Clostridia</taxon>
        <taxon>Eubacteriales</taxon>
        <taxon>Oscillospiraceae</taxon>
        <taxon>Ruminococcus</taxon>
    </lineage>
</organism>
<gene>
    <name evidence="2" type="ORF">E2N93_09215</name>
</gene>
<evidence type="ECO:0000313" key="2">
    <source>
        <dbReference type="EMBL" id="MCL3788177.1"/>
    </source>
</evidence>
<dbReference type="EMBL" id="SNUZ01000012">
    <property type="protein sequence ID" value="MCL3788177.1"/>
    <property type="molecule type" value="Genomic_DNA"/>
</dbReference>
<reference evidence="2 3" key="1">
    <citation type="submission" date="2019-03" db="EMBL/GenBank/DDBJ databases">
        <authorList>
            <person name="Molinero N."/>
            <person name="Sanchez B."/>
            <person name="Walker A."/>
            <person name="Duncan S."/>
            <person name="Delgado S."/>
            <person name="Margolles A."/>
        </authorList>
    </citation>
    <scope>NUCLEOTIDE SEQUENCE [LARGE SCALE GENOMIC DNA]</scope>
    <source>
        <strain evidence="2 3">IPLA60002</strain>
    </source>
</reference>
<evidence type="ECO:0008006" key="4">
    <source>
        <dbReference type="Google" id="ProtNLM"/>
    </source>
</evidence>
<dbReference type="RefSeq" id="WP_249377082.1">
    <property type="nucleotide sequence ID" value="NZ_SNUZ01000012.1"/>
</dbReference>
<keyword evidence="3" id="KW-1185">Reference proteome</keyword>
<evidence type="ECO:0000256" key="1">
    <source>
        <dbReference type="SAM" id="Coils"/>
    </source>
</evidence>
<accession>A0ABT0NJ85</accession>
<evidence type="ECO:0000313" key="3">
    <source>
        <dbReference type="Proteomes" id="UP001056693"/>
    </source>
</evidence>
<name>A0ABT0NJ85_9FIRM</name>
<keyword evidence="1" id="KW-0175">Coiled coil</keyword>
<protein>
    <recommendedName>
        <fullName evidence="4">DUF3801 domain-containing protein</fullName>
    </recommendedName>
</protein>
<dbReference type="Proteomes" id="UP001056693">
    <property type="component" value="Unassembled WGS sequence"/>
</dbReference>
<comment type="caution">
    <text evidence="2">The sequence shown here is derived from an EMBL/GenBank/DDBJ whole genome shotgun (WGS) entry which is preliminary data.</text>
</comment>
<proteinExistence type="predicted"/>
<feature type="coiled-coil region" evidence="1">
    <location>
        <begin position="248"/>
        <end position="275"/>
    </location>
</feature>